<feature type="compositionally biased region" description="Basic residues" evidence="1">
    <location>
        <begin position="556"/>
        <end position="566"/>
    </location>
</feature>
<feature type="region of interest" description="Disordered" evidence="1">
    <location>
        <begin position="1"/>
        <end position="29"/>
    </location>
</feature>
<feature type="compositionally biased region" description="Basic and acidic residues" evidence="1">
    <location>
        <begin position="577"/>
        <end position="588"/>
    </location>
</feature>
<gene>
    <name evidence="2" type="ORF">K435DRAFT_837312</name>
</gene>
<evidence type="ECO:0000313" key="2">
    <source>
        <dbReference type="EMBL" id="THV00442.1"/>
    </source>
</evidence>
<feature type="compositionally biased region" description="Basic residues" evidence="1">
    <location>
        <begin position="446"/>
        <end position="456"/>
    </location>
</feature>
<evidence type="ECO:0000256" key="1">
    <source>
        <dbReference type="SAM" id="MobiDB-lite"/>
    </source>
</evidence>
<dbReference type="EMBL" id="ML179104">
    <property type="protein sequence ID" value="THV00442.1"/>
    <property type="molecule type" value="Genomic_DNA"/>
</dbReference>
<feature type="compositionally biased region" description="Basic and acidic residues" evidence="1">
    <location>
        <begin position="600"/>
        <end position="615"/>
    </location>
</feature>
<feature type="region of interest" description="Disordered" evidence="1">
    <location>
        <begin position="185"/>
        <end position="208"/>
    </location>
</feature>
<protein>
    <submittedName>
        <fullName evidence="2">Uncharacterized protein</fullName>
    </submittedName>
</protein>
<dbReference type="Proteomes" id="UP000297245">
    <property type="component" value="Unassembled WGS sequence"/>
</dbReference>
<feature type="region of interest" description="Disordered" evidence="1">
    <location>
        <begin position="628"/>
        <end position="664"/>
    </location>
</feature>
<keyword evidence="3" id="KW-1185">Reference proteome</keyword>
<feature type="compositionally biased region" description="Polar residues" evidence="1">
    <location>
        <begin position="93"/>
        <end position="110"/>
    </location>
</feature>
<dbReference type="AlphaFoldDB" id="A0A4S8MDL7"/>
<dbReference type="OrthoDB" id="3064136at2759"/>
<feature type="compositionally biased region" description="Low complexity" evidence="1">
    <location>
        <begin position="258"/>
        <end position="271"/>
    </location>
</feature>
<feature type="compositionally biased region" description="Low complexity" evidence="1">
    <location>
        <begin position="475"/>
        <end position="488"/>
    </location>
</feature>
<organism evidence="2 3">
    <name type="scientific">Dendrothele bispora (strain CBS 962.96)</name>
    <dbReference type="NCBI Taxonomy" id="1314807"/>
    <lineage>
        <taxon>Eukaryota</taxon>
        <taxon>Fungi</taxon>
        <taxon>Dikarya</taxon>
        <taxon>Basidiomycota</taxon>
        <taxon>Agaricomycotina</taxon>
        <taxon>Agaricomycetes</taxon>
        <taxon>Agaricomycetidae</taxon>
        <taxon>Agaricales</taxon>
        <taxon>Agaricales incertae sedis</taxon>
        <taxon>Dendrothele</taxon>
    </lineage>
</organism>
<feature type="region of interest" description="Disordered" evidence="1">
    <location>
        <begin position="147"/>
        <end position="173"/>
    </location>
</feature>
<feature type="compositionally biased region" description="Acidic residues" evidence="1">
    <location>
        <begin position="636"/>
        <end position="657"/>
    </location>
</feature>
<feature type="compositionally biased region" description="Low complexity" evidence="1">
    <location>
        <begin position="412"/>
        <end position="426"/>
    </location>
</feature>
<reference evidence="2 3" key="1">
    <citation type="journal article" date="2019" name="Nat. Ecol. Evol.">
        <title>Megaphylogeny resolves global patterns of mushroom evolution.</title>
        <authorList>
            <person name="Varga T."/>
            <person name="Krizsan K."/>
            <person name="Foldi C."/>
            <person name="Dima B."/>
            <person name="Sanchez-Garcia M."/>
            <person name="Sanchez-Ramirez S."/>
            <person name="Szollosi G.J."/>
            <person name="Szarkandi J.G."/>
            <person name="Papp V."/>
            <person name="Albert L."/>
            <person name="Andreopoulos W."/>
            <person name="Angelini C."/>
            <person name="Antonin V."/>
            <person name="Barry K.W."/>
            <person name="Bougher N.L."/>
            <person name="Buchanan P."/>
            <person name="Buyck B."/>
            <person name="Bense V."/>
            <person name="Catcheside P."/>
            <person name="Chovatia M."/>
            <person name="Cooper J."/>
            <person name="Damon W."/>
            <person name="Desjardin D."/>
            <person name="Finy P."/>
            <person name="Geml J."/>
            <person name="Haridas S."/>
            <person name="Hughes K."/>
            <person name="Justo A."/>
            <person name="Karasinski D."/>
            <person name="Kautmanova I."/>
            <person name="Kiss B."/>
            <person name="Kocsube S."/>
            <person name="Kotiranta H."/>
            <person name="LaButti K.M."/>
            <person name="Lechner B.E."/>
            <person name="Liimatainen K."/>
            <person name="Lipzen A."/>
            <person name="Lukacs Z."/>
            <person name="Mihaltcheva S."/>
            <person name="Morgado L.N."/>
            <person name="Niskanen T."/>
            <person name="Noordeloos M.E."/>
            <person name="Ohm R.A."/>
            <person name="Ortiz-Santana B."/>
            <person name="Ovrebo C."/>
            <person name="Racz N."/>
            <person name="Riley R."/>
            <person name="Savchenko A."/>
            <person name="Shiryaev A."/>
            <person name="Soop K."/>
            <person name="Spirin V."/>
            <person name="Szebenyi C."/>
            <person name="Tomsovsky M."/>
            <person name="Tulloss R.E."/>
            <person name="Uehling J."/>
            <person name="Grigoriev I.V."/>
            <person name="Vagvolgyi C."/>
            <person name="Papp T."/>
            <person name="Martin F.M."/>
            <person name="Miettinen O."/>
            <person name="Hibbett D.S."/>
            <person name="Nagy L.G."/>
        </authorList>
    </citation>
    <scope>NUCLEOTIDE SEQUENCE [LARGE SCALE GENOMIC DNA]</scope>
    <source>
        <strain evidence="2 3">CBS 962.96</strain>
    </source>
</reference>
<feature type="region of interest" description="Disordered" evidence="1">
    <location>
        <begin position="251"/>
        <end position="615"/>
    </location>
</feature>
<feature type="non-terminal residue" evidence="2">
    <location>
        <position position="717"/>
    </location>
</feature>
<sequence length="717" mass="77250">MCNLLDRDQRDSDRKHLKSDDEQRPPAARVLSCTSDPHSYYSDIHSPSTSTSDITLKFKFELRTFVLNFKPAPFSAPICSTTTSTAKVESVGSTRPDSVMSTVSAKSNGRSYEGHGLDRFTEEDAYGGIHNDDDEEPEVQLTRMRLSISPMPPSPEPDASNPPSSFHFKEKSGNKDRELLSAVSMNDLPPSSDIEDDNPVDKRNSNASIGSVSTASSIVILQSSLRRKKPKRISIGDVEHSTVYPLSSPVLSPTSNVSSVLSPRTPLTPSLTTPPPSAFLLTRTPPTPLTPAFTEGMNPINTTTGETLSPGSSPTTTTTSSPAYPSPPSSFSSYNEKVASVPTTPPPTTTASESLFAEAQSQSPQSNAIDPHALHRELRSARSRSRGHRERLGMRHNSGVDAEMPTPPLPTTPSSGPLTPSSELEPIAIAKSQPVGPGKVVEPNKRAPRLRSRSRSKSPDISTLLTETRERARSQSRSAAKSRASSASGTSTPLGRGASSRRRQSAKRRESEGYSGTHHDRYQHPPSSYSFAGEEGLNRRASDGMQPSTSSSAVVRGRKTSQRKLGHVYPREDEEEERRINKLERQLDGDPNGSDSDSGEEMKDTRGFGFDGVERVRDSVDDIFGEYLDESVVGSGDDEPVGGGNWEEDEGDQDSDSSLDLHTPLPHLMLREGLLSPNSKILPQTNPLSASASMESFASLATCNGGSGGDERPGSVA</sequence>
<feature type="compositionally biased region" description="Low complexity" evidence="1">
    <location>
        <begin position="302"/>
        <end position="333"/>
    </location>
</feature>
<feature type="compositionally biased region" description="Polar residues" evidence="1">
    <location>
        <begin position="359"/>
        <end position="368"/>
    </location>
</feature>
<proteinExistence type="predicted"/>
<evidence type="ECO:0000313" key="3">
    <source>
        <dbReference type="Proteomes" id="UP000297245"/>
    </source>
</evidence>
<feature type="compositionally biased region" description="Basic and acidic residues" evidence="1">
    <location>
        <begin position="1"/>
        <end position="24"/>
    </location>
</feature>
<name>A0A4S8MDL7_DENBC</name>
<feature type="region of interest" description="Disordered" evidence="1">
    <location>
        <begin position="93"/>
        <end position="116"/>
    </location>
</feature>
<accession>A0A4S8MDL7</accession>
<feature type="compositionally biased region" description="Basic and acidic residues" evidence="1">
    <location>
        <begin position="507"/>
        <end position="523"/>
    </location>
</feature>